<proteinExistence type="predicted"/>
<feature type="region of interest" description="Disordered" evidence="1">
    <location>
        <begin position="52"/>
        <end position="71"/>
    </location>
</feature>
<dbReference type="EMBL" id="NAEP01000050">
    <property type="protein sequence ID" value="PDQ34624.1"/>
    <property type="molecule type" value="Genomic_DNA"/>
</dbReference>
<evidence type="ECO:0000313" key="3">
    <source>
        <dbReference type="Proteomes" id="UP000219994"/>
    </source>
</evidence>
<reference evidence="3" key="1">
    <citation type="submission" date="2017-03" db="EMBL/GenBank/DDBJ databases">
        <authorList>
            <person name="Lund M.B."/>
        </authorList>
    </citation>
    <scope>NUCLEOTIDE SEQUENCE [LARGE SCALE GENOMIC DNA]</scope>
</reference>
<sequence>MYEKSSAHGPANEGASPNRRAVRGAGVARTGERGDVTFPALGHATFTALGHATGSHRLAGYGTTNKQYQKR</sequence>
<evidence type="ECO:0000313" key="2">
    <source>
        <dbReference type="EMBL" id="PDQ34624.1"/>
    </source>
</evidence>
<accession>A0A2A6FP09</accession>
<dbReference type="Proteomes" id="UP000219994">
    <property type="component" value="Unassembled WGS sequence"/>
</dbReference>
<feature type="compositionally biased region" description="Polar residues" evidence="1">
    <location>
        <begin position="62"/>
        <end position="71"/>
    </location>
</feature>
<feature type="region of interest" description="Disordered" evidence="1">
    <location>
        <begin position="1"/>
        <end position="34"/>
    </location>
</feature>
<comment type="caution">
    <text evidence="2">The sequence shown here is derived from an EMBL/GenBank/DDBJ whole genome shotgun (WGS) entry which is preliminary data.</text>
</comment>
<name>A0A2A6FP09_9MICO</name>
<dbReference type="AlphaFoldDB" id="A0A2A6FP09"/>
<gene>
    <name evidence="2" type="ORF">B5766_10625</name>
</gene>
<evidence type="ECO:0000256" key="1">
    <source>
        <dbReference type="SAM" id="MobiDB-lite"/>
    </source>
</evidence>
<protein>
    <submittedName>
        <fullName evidence="2">Uncharacterized protein</fullName>
    </submittedName>
</protein>
<organism evidence="2 3">
    <name type="scientific">Candidatus Lumbricidiphila eiseniae</name>
    <dbReference type="NCBI Taxonomy" id="1969409"/>
    <lineage>
        <taxon>Bacteria</taxon>
        <taxon>Bacillati</taxon>
        <taxon>Actinomycetota</taxon>
        <taxon>Actinomycetes</taxon>
        <taxon>Micrococcales</taxon>
        <taxon>Microbacteriaceae</taxon>
        <taxon>Candidatus Lumbricidiphila</taxon>
    </lineage>
</organism>